<dbReference type="PIRSF" id="PIRSF004486">
    <property type="entry name" value="MraW"/>
    <property type="match status" value="1"/>
</dbReference>
<dbReference type="InterPro" id="IPR029063">
    <property type="entry name" value="SAM-dependent_MTases_sf"/>
</dbReference>
<keyword evidence="6 7" id="KW-0949">S-adenosyl-L-methionine</keyword>
<protein>
    <recommendedName>
        <fullName evidence="7">Ribosomal RNA small subunit methyltransferase H</fullName>
        <ecNumber evidence="7">2.1.1.199</ecNumber>
    </recommendedName>
    <alternativeName>
        <fullName evidence="7">16S rRNA m(4)C1402 methyltransferase</fullName>
    </alternativeName>
    <alternativeName>
        <fullName evidence="7">rRNA (cytosine-N(4)-)-methyltransferase RsmH</fullName>
    </alternativeName>
</protein>
<feature type="binding site" evidence="7">
    <location>
        <position position="108"/>
    </location>
    <ligand>
        <name>S-adenosyl-L-methionine</name>
        <dbReference type="ChEBI" id="CHEBI:59789"/>
    </ligand>
</feature>
<dbReference type="HAMAP" id="MF_01007">
    <property type="entry name" value="16SrRNA_methyltr_H"/>
    <property type="match status" value="1"/>
</dbReference>
<name>A0A1M6A9X1_9FIRM</name>
<reference evidence="8 9" key="1">
    <citation type="submission" date="2016-11" db="EMBL/GenBank/DDBJ databases">
        <authorList>
            <person name="Varghese N."/>
            <person name="Submissions S."/>
        </authorList>
    </citation>
    <scope>NUCLEOTIDE SEQUENCE [LARGE SCALE GENOMIC DNA]</scope>
    <source>
        <strain evidence="8 9">DSM 15287</strain>
    </source>
</reference>
<gene>
    <name evidence="7" type="primary">rsmH</name>
    <name evidence="8" type="ORF">SAMN02745170_00082</name>
</gene>
<dbReference type="FunFam" id="1.10.150.170:FF:000001">
    <property type="entry name" value="Ribosomal RNA small subunit methyltransferase H"/>
    <property type="match status" value="1"/>
</dbReference>
<keyword evidence="9" id="KW-1185">Reference proteome</keyword>
<dbReference type="GO" id="GO:0070475">
    <property type="term" value="P:rRNA base methylation"/>
    <property type="evidence" value="ECO:0007669"/>
    <property type="project" value="UniProtKB-UniRule"/>
</dbReference>
<comment type="subcellular location">
    <subcellularLocation>
        <location evidence="7">Cytoplasm</location>
    </subcellularLocation>
</comment>
<dbReference type="PANTHER" id="PTHR11265:SF0">
    <property type="entry name" value="12S RRNA N4-METHYLCYTIDINE METHYLTRANSFERASE"/>
    <property type="match status" value="1"/>
</dbReference>
<evidence type="ECO:0000256" key="2">
    <source>
        <dbReference type="ARBA" id="ARBA00022490"/>
    </source>
</evidence>
<keyword evidence="3 7" id="KW-0698">rRNA processing</keyword>
<sequence>MEFSHVSVLLQESVDSLVTDAGGIYVDCTLGGSGHAGKIVARLNEAGRFVGIDQDPAAIQAGRERLARSACRVDIIQNNFSQLELILDELEIKAVDGILFDLGVSSHQLDVAERGFSYMQDAPLDMRMNPSAEISAYDVINEYSESRLASVIAEFGEERWAKRIAKFIVAARTEGKITTTGQLVDIIKSAIPAAARRDGPHPAKRTFQAIRIEVNRELDILKAAFTAAVKRLKIGGRICIITFHSLEDRIAKQTLAELAKGCECPPRFPVCVCNKQPVVKLVGKPISPSAVELDVNPRARSAKLRVAEKV</sequence>
<feature type="binding site" evidence="7">
    <location>
        <begin position="33"/>
        <end position="35"/>
    </location>
    <ligand>
        <name>S-adenosyl-L-methionine</name>
        <dbReference type="ChEBI" id="CHEBI:59789"/>
    </ligand>
</feature>
<dbReference type="OrthoDB" id="9806637at2"/>
<dbReference type="EC" id="2.1.1.199" evidence="7"/>
<dbReference type="RefSeq" id="WP_149733028.1">
    <property type="nucleotide sequence ID" value="NZ_FQZD01000004.1"/>
</dbReference>
<dbReference type="InterPro" id="IPR023397">
    <property type="entry name" value="SAM-dep_MeTrfase_MraW_recog"/>
</dbReference>
<dbReference type="AlphaFoldDB" id="A0A1M6A9X1"/>
<comment type="function">
    <text evidence="7">Specifically methylates the N4 position of cytidine in position 1402 (C1402) of 16S rRNA.</text>
</comment>
<dbReference type="Gene3D" id="1.10.150.170">
    <property type="entry name" value="Putative methyltransferase TM0872, insert domain"/>
    <property type="match status" value="1"/>
</dbReference>
<evidence type="ECO:0000256" key="7">
    <source>
        <dbReference type="HAMAP-Rule" id="MF_01007"/>
    </source>
</evidence>
<accession>A0A1M6A9X1</accession>
<evidence type="ECO:0000256" key="3">
    <source>
        <dbReference type="ARBA" id="ARBA00022552"/>
    </source>
</evidence>
<organism evidence="8 9">
    <name type="scientific">Propionispora hippei DSM 15287</name>
    <dbReference type="NCBI Taxonomy" id="1123003"/>
    <lineage>
        <taxon>Bacteria</taxon>
        <taxon>Bacillati</taxon>
        <taxon>Bacillota</taxon>
        <taxon>Negativicutes</taxon>
        <taxon>Selenomonadales</taxon>
        <taxon>Sporomusaceae</taxon>
        <taxon>Propionispora</taxon>
    </lineage>
</organism>
<keyword evidence="4 7" id="KW-0489">Methyltransferase</keyword>
<dbReference type="EMBL" id="FQZD01000004">
    <property type="protein sequence ID" value="SHI33258.1"/>
    <property type="molecule type" value="Genomic_DNA"/>
</dbReference>
<keyword evidence="2 7" id="KW-0963">Cytoplasm</keyword>
<dbReference type="Pfam" id="PF01795">
    <property type="entry name" value="Methyltransf_5"/>
    <property type="match status" value="1"/>
</dbReference>
<evidence type="ECO:0000256" key="5">
    <source>
        <dbReference type="ARBA" id="ARBA00022679"/>
    </source>
</evidence>
<dbReference type="NCBIfam" id="TIGR00006">
    <property type="entry name" value="16S rRNA (cytosine(1402)-N(4))-methyltransferase RsmH"/>
    <property type="match status" value="1"/>
</dbReference>
<dbReference type="PANTHER" id="PTHR11265">
    <property type="entry name" value="S-ADENOSYL-METHYLTRANSFERASE MRAW"/>
    <property type="match status" value="1"/>
</dbReference>
<evidence type="ECO:0000313" key="8">
    <source>
        <dbReference type="EMBL" id="SHI33258.1"/>
    </source>
</evidence>
<dbReference type="Gene3D" id="3.40.50.150">
    <property type="entry name" value="Vaccinia Virus protein VP39"/>
    <property type="match status" value="1"/>
</dbReference>
<feature type="binding site" evidence="7">
    <location>
        <position position="101"/>
    </location>
    <ligand>
        <name>S-adenosyl-L-methionine</name>
        <dbReference type="ChEBI" id="CHEBI:59789"/>
    </ligand>
</feature>
<dbReference type="InterPro" id="IPR002903">
    <property type="entry name" value="RsmH"/>
</dbReference>
<evidence type="ECO:0000313" key="9">
    <source>
        <dbReference type="Proteomes" id="UP000322917"/>
    </source>
</evidence>
<feature type="binding site" evidence="7">
    <location>
        <position position="80"/>
    </location>
    <ligand>
        <name>S-adenosyl-L-methionine</name>
        <dbReference type="ChEBI" id="CHEBI:59789"/>
    </ligand>
</feature>
<dbReference type="SUPFAM" id="SSF53335">
    <property type="entry name" value="S-adenosyl-L-methionine-dependent methyltransferases"/>
    <property type="match status" value="1"/>
</dbReference>
<keyword evidence="5 7" id="KW-0808">Transferase</keyword>
<comment type="similarity">
    <text evidence="1 7">Belongs to the methyltransferase superfamily. RsmH family.</text>
</comment>
<evidence type="ECO:0000256" key="1">
    <source>
        <dbReference type="ARBA" id="ARBA00010396"/>
    </source>
</evidence>
<comment type="catalytic activity">
    <reaction evidence="7">
        <text>cytidine(1402) in 16S rRNA + S-adenosyl-L-methionine = N(4)-methylcytidine(1402) in 16S rRNA + S-adenosyl-L-homocysteine + H(+)</text>
        <dbReference type="Rhea" id="RHEA:42928"/>
        <dbReference type="Rhea" id="RHEA-COMP:10286"/>
        <dbReference type="Rhea" id="RHEA-COMP:10287"/>
        <dbReference type="ChEBI" id="CHEBI:15378"/>
        <dbReference type="ChEBI" id="CHEBI:57856"/>
        <dbReference type="ChEBI" id="CHEBI:59789"/>
        <dbReference type="ChEBI" id="CHEBI:74506"/>
        <dbReference type="ChEBI" id="CHEBI:82748"/>
        <dbReference type="EC" id="2.1.1.199"/>
    </reaction>
</comment>
<evidence type="ECO:0000256" key="4">
    <source>
        <dbReference type="ARBA" id="ARBA00022603"/>
    </source>
</evidence>
<dbReference type="GO" id="GO:0071424">
    <property type="term" value="F:rRNA (cytosine-N4-)-methyltransferase activity"/>
    <property type="evidence" value="ECO:0007669"/>
    <property type="project" value="UniProtKB-UniRule"/>
</dbReference>
<dbReference type="Proteomes" id="UP000322917">
    <property type="component" value="Unassembled WGS sequence"/>
</dbReference>
<dbReference type="SUPFAM" id="SSF81799">
    <property type="entry name" value="Putative methyltransferase TM0872, insert domain"/>
    <property type="match status" value="1"/>
</dbReference>
<proteinExistence type="inferred from homology"/>
<feature type="binding site" evidence="7">
    <location>
        <position position="53"/>
    </location>
    <ligand>
        <name>S-adenosyl-L-methionine</name>
        <dbReference type="ChEBI" id="CHEBI:59789"/>
    </ligand>
</feature>
<evidence type="ECO:0000256" key="6">
    <source>
        <dbReference type="ARBA" id="ARBA00022691"/>
    </source>
</evidence>
<dbReference type="GO" id="GO:0005737">
    <property type="term" value="C:cytoplasm"/>
    <property type="evidence" value="ECO:0007669"/>
    <property type="project" value="UniProtKB-SubCell"/>
</dbReference>